<dbReference type="CDD" id="cd04301">
    <property type="entry name" value="NAT_SF"/>
    <property type="match status" value="1"/>
</dbReference>
<dbReference type="SUPFAM" id="SSF55729">
    <property type="entry name" value="Acyl-CoA N-acyltransferases (Nat)"/>
    <property type="match status" value="1"/>
</dbReference>
<dbReference type="EMBL" id="DVHH01000201">
    <property type="protein sequence ID" value="HIR55613.1"/>
    <property type="molecule type" value="Genomic_DNA"/>
</dbReference>
<dbReference type="PANTHER" id="PTHR43420">
    <property type="entry name" value="ACETYLTRANSFERASE"/>
    <property type="match status" value="1"/>
</dbReference>
<proteinExistence type="inferred from homology"/>
<evidence type="ECO:0000313" key="8">
    <source>
        <dbReference type="Proteomes" id="UP000824238"/>
    </source>
</evidence>
<protein>
    <recommendedName>
        <fullName evidence="5">[Ribosomal protein bS18]-alanine N-acetyltransferase</fullName>
        <ecNumber evidence="5">2.3.1.266</ecNumber>
    </recommendedName>
</protein>
<evidence type="ECO:0000256" key="5">
    <source>
        <dbReference type="RuleBase" id="RU363094"/>
    </source>
</evidence>
<dbReference type="NCBIfam" id="TIGR01575">
    <property type="entry name" value="rimI"/>
    <property type="match status" value="1"/>
</dbReference>
<sequence>MTIRDARPSDVAKIAALERECFSLPWPEEIITSQLSGPGKIMLAAEEEGAFAGYMGLQYVLDEGYISNVCTAPEHRRRGVASALIDEMISRAAALELAFLSLEVRASNSPAIALYRGKGFVDVGVRPGYYEKPAEDAIIMNLYIRKEPQC</sequence>
<dbReference type="InterPro" id="IPR000182">
    <property type="entry name" value="GNAT_dom"/>
</dbReference>
<evidence type="ECO:0000256" key="1">
    <source>
        <dbReference type="ARBA" id="ARBA00005395"/>
    </source>
</evidence>
<accession>A0A9D1IZX4</accession>
<evidence type="ECO:0000259" key="6">
    <source>
        <dbReference type="PROSITE" id="PS51186"/>
    </source>
</evidence>
<dbReference type="InterPro" id="IPR006464">
    <property type="entry name" value="AcTrfase_RimI/Ard1"/>
</dbReference>
<dbReference type="Gene3D" id="3.40.630.30">
    <property type="match status" value="1"/>
</dbReference>
<comment type="subcellular location">
    <subcellularLocation>
        <location evidence="5">Cytoplasm</location>
    </subcellularLocation>
</comment>
<dbReference type="GO" id="GO:0008999">
    <property type="term" value="F:protein-N-terminal-alanine acetyltransferase activity"/>
    <property type="evidence" value="ECO:0007669"/>
    <property type="project" value="UniProtKB-EC"/>
</dbReference>
<comment type="catalytic activity">
    <reaction evidence="5">
        <text>N-terminal L-alanyl-[ribosomal protein bS18] + acetyl-CoA = N-terminal N(alpha)-acetyl-L-alanyl-[ribosomal protein bS18] + CoA + H(+)</text>
        <dbReference type="Rhea" id="RHEA:43756"/>
        <dbReference type="Rhea" id="RHEA-COMP:10676"/>
        <dbReference type="Rhea" id="RHEA-COMP:10677"/>
        <dbReference type="ChEBI" id="CHEBI:15378"/>
        <dbReference type="ChEBI" id="CHEBI:57287"/>
        <dbReference type="ChEBI" id="CHEBI:57288"/>
        <dbReference type="ChEBI" id="CHEBI:64718"/>
        <dbReference type="ChEBI" id="CHEBI:83683"/>
        <dbReference type="EC" id="2.3.1.266"/>
    </reaction>
</comment>
<organism evidence="7 8">
    <name type="scientific">Candidatus Scatomorpha intestinigallinarum</name>
    <dbReference type="NCBI Taxonomy" id="2840923"/>
    <lineage>
        <taxon>Bacteria</taxon>
        <taxon>Bacillati</taxon>
        <taxon>Bacillota</taxon>
        <taxon>Clostridia</taxon>
        <taxon>Eubacteriales</taxon>
        <taxon>Candidatus Scatomorpha</taxon>
    </lineage>
</organism>
<keyword evidence="7" id="KW-0687">Ribonucleoprotein</keyword>
<dbReference type="GO" id="GO:0005737">
    <property type="term" value="C:cytoplasm"/>
    <property type="evidence" value="ECO:0007669"/>
    <property type="project" value="UniProtKB-SubCell"/>
</dbReference>
<dbReference type="EC" id="2.3.1.266" evidence="5"/>
<dbReference type="GO" id="GO:0005840">
    <property type="term" value="C:ribosome"/>
    <property type="evidence" value="ECO:0007669"/>
    <property type="project" value="UniProtKB-KW"/>
</dbReference>
<reference evidence="7" key="2">
    <citation type="journal article" date="2021" name="PeerJ">
        <title>Extensive microbial diversity within the chicken gut microbiome revealed by metagenomics and culture.</title>
        <authorList>
            <person name="Gilroy R."/>
            <person name="Ravi A."/>
            <person name="Getino M."/>
            <person name="Pursley I."/>
            <person name="Horton D.L."/>
            <person name="Alikhan N.F."/>
            <person name="Baker D."/>
            <person name="Gharbi K."/>
            <person name="Hall N."/>
            <person name="Watson M."/>
            <person name="Adriaenssens E.M."/>
            <person name="Foster-Nyarko E."/>
            <person name="Jarju S."/>
            <person name="Secka A."/>
            <person name="Antonio M."/>
            <person name="Oren A."/>
            <person name="Chaudhuri R.R."/>
            <person name="La Ragione R."/>
            <person name="Hildebrand F."/>
            <person name="Pallen M.J."/>
        </authorList>
    </citation>
    <scope>NUCLEOTIDE SEQUENCE</scope>
    <source>
        <strain evidence="7">ChiGjej3B3-7149</strain>
    </source>
</reference>
<dbReference type="InterPro" id="IPR016181">
    <property type="entry name" value="Acyl_CoA_acyltransferase"/>
</dbReference>
<keyword evidence="3" id="KW-0808">Transferase</keyword>
<dbReference type="InterPro" id="IPR050680">
    <property type="entry name" value="YpeA/RimI_acetyltransf"/>
</dbReference>
<dbReference type="PROSITE" id="PS51186">
    <property type="entry name" value="GNAT"/>
    <property type="match status" value="1"/>
</dbReference>
<gene>
    <name evidence="7" type="primary">rimI</name>
    <name evidence="7" type="ORF">IAD36_08485</name>
</gene>
<comment type="function">
    <text evidence="5">Acetylates the N-terminal alanine of ribosomal protein bS18.</text>
</comment>
<evidence type="ECO:0000256" key="4">
    <source>
        <dbReference type="ARBA" id="ARBA00023315"/>
    </source>
</evidence>
<evidence type="ECO:0000313" key="7">
    <source>
        <dbReference type="EMBL" id="HIR55613.1"/>
    </source>
</evidence>
<name>A0A9D1IZX4_9FIRM</name>
<dbReference type="Pfam" id="PF00583">
    <property type="entry name" value="Acetyltransf_1"/>
    <property type="match status" value="1"/>
</dbReference>
<evidence type="ECO:0000256" key="3">
    <source>
        <dbReference type="ARBA" id="ARBA00022679"/>
    </source>
</evidence>
<evidence type="ECO:0000256" key="2">
    <source>
        <dbReference type="ARBA" id="ARBA00022490"/>
    </source>
</evidence>
<keyword evidence="4" id="KW-0012">Acyltransferase</keyword>
<keyword evidence="2 5" id="KW-0963">Cytoplasm</keyword>
<dbReference type="AlphaFoldDB" id="A0A9D1IZX4"/>
<keyword evidence="7" id="KW-0689">Ribosomal protein</keyword>
<comment type="caution">
    <text evidence="7">The sequence shown here is derived from an EMBL/GenBank/DDBJ whole genome shotgun (WGS) entry which is preliminary data.</text>
</comment>
<reference evidence="7" key="1">
    <citation type="submission" date="2020-10" db="EMBL/GenBank/DDBJ databases">
        <authorList>
            <person name="Gilroy R."/>
        </authorList>
    </citation>
    <scope>NUCLEOTIDE SEQUENCE</scope>
    <source>
        <strain evidence="7">ChiGjej3B3-7149</strain>
    </source>
</reference>
<feature type="domain" description="N-acetyltransferase" evidence="6">
    <location>
        <begin position="1"/>
        <end position="145"/>
    </location>
</feature>
<comment type="similarity">
    <text evidence="1 5">Belongs to the acetyltransferase family. RimI subfamily.</text>
</comment>
<dbReference type="Proteomes" id="UP000824238">
    <property type="component" value="Unassembled WGS sequence"/>
</dbReference>